<gene>
    <name evidence="1" type="ORF">CITRO92_0486</name>
</gene>
<organism evidence="1 2">
    <name type="scientific">Citrobacter amalonaticus</name>
    <dbReference type="NCBI Taxonomy" id="35703"/>
    <lineage>
        <taxon>Bacteria</taxon>
        <taxon>Pseudomonadati</taxon>
        <taxon>Pseudomonadota</taxon>
        <taxon>Gammaproteobacteria</taxon>
        <taxon>Enterobacterales</taxon>
        <taxon>Enterobacteriaceae</taxon>
        <taxon>Citrobacter</taxon>
    </lineage>
</organism>
<sequence length="49" mass="5487">MDCRAGFIGDGGGYSRGDIRALRDEQRAVLARADRHIVHGDVHFYWRGG</sequence>
<evidence type="ECO:0000313" key="2">
    <source>
        <dbReference type="Proteomes" id="UP000245995"/>
    </source>
</evidence>
<dbReference type="EMBL" id="LT556085">
    <property type="protein sequence ID" value="SAY85410.1"/>
    <property type="molecule type" value="Genomic_DNA"/>
</dbReference>
<dbReference type="AlphaFoldDB" id="A0AAX2BD69"/>
<name>A0AAX2BD69_CITAM</name>
<dbReference type="Proteomes" id="UP000245995">
    <property type="component" value="Chromosome CITRO92"/>
</dbReference>
<reference evidence="1 2" key="1">
    <citation type="submission" date="2016-04" db="EMBL/GenBank/DDBJ databases">
        <authorList>
            <person name="Regsiter A."/>
            <person name="William W."/>
        </authorList>
    </citation>
    <scope>NUCLEOTIDE SEQUENCE [LARGE SCALE GENOMIC DNA]</scope>
    <source>
        <strain evidence="1 2">92</strain>
    </source>
</reference>
<proteinExistence type="predicted"/>
<protein>
    <submittedName>
        <fullName evidence="1">Uncharacterized protein</fullName>
    </submittedName>
</protein>
<evidence type="ECO:0000313" key="1">
    <source>
        <dbReference type="EMBL" id="SAY85410.1"/>
    </source>
</evidence>
<accession>A0AAX2BD69</accession>